<evidence type="ECO:0000256" key="1">
    <source>
        <dbReference type="ARBA" id="ARBA00004394"/>
    </source>
</evidence>
<dbReference type="GO" id="GO:0015031">
    <property type="term" value="P:protein transport"/>
    <property type="evidence" value="ECO:0007669"/>
    <property type="project" value="UniProtKB-KW"/>
</dbReference>
<reference evidence="11" key="2">
    <citation type="journal article" date="2020" name="Nat. Commun.">
        <title>Large-scale genome sequencing of mycorrhizal fungi provides insights into the early evolution of symbiotic traits.</title>
        <authorList>
            <person name="Miyauchi S."/>
            <person name="Kiss E."/>
            <person name="Kuo A."/>
            <person name="Drula E."/>
            <person name="Kohler A."/>
            <person name="Sanchez-Garcia M."/>
            <person name="Morin E."/>
            <person name="Andreopoulos B."/>
            <person name="Barry K.W."/>
            <person name="Bonito G."/>
            <person name="Buee M."/>
            <person name="Carver A."/>
            <person name="Chen C."/>
            <person name="Cichocki N."/>
            <person name="Clum A."/>
            <person name="Culley D."/>
            <person name="Crous P.W."/>
            <person name="Fauchery L."/>
            <person name="Girlanda M."/>
            <person name="Hayes R.D."/>
            <person name="Keri Z."/>
            <person name="LaButti K."/>
            <person name="Lipzen A."/>
            <person name="Lombard V."/>
            <person name="Magnuson J."/>
            <person name="Maillard F."/>
            <person name="Murat C."/>
            <person name="Nolan M."/>
            <person name="Ohm R.A."/>
            <person name="Pangilinan J."/>
            <person name="Pereira M.F."/>
            <person name="Perotto S."/>
            <person name="Peter M."/>
            <person name="Pfister S."/>
            <person name="Riley R."/>
            <person name="Sitrit Y."/>
            <person name="Stielow J.B."/>
            <person name="Szollosi G."/>
            <person name="Zifcakova L."/>
            <person name="Stursova M."/>
            <person name="Spatafora J.W."/>
            <person name="Tedersoo L."/>
            <person name="Vaario L.M."/>
            <person name="Yamada A."/>
            <person name="Yan M."/>
            <person name="Wang P."/>
            <person name="Xu J."/>
            <person name="Bruns T."/>
            <person name="Baldrian P."/>
            <person name="Vilgalys R."/>
            <person name="Dunand C."/>
            <person name="Henrissat B."/>
            <person name="Grigoriev I.V."/>
            <person name="Hibbett D."/>
            <person name="Nagy L.G."/>
            <person name="Martin F.M."/>
        </authorList>
    </citation>
    <scope>NUCLEOTIDE SEQUENCE</scope>
    <source>
        <strain evidence="11">BED1</strain>
    </source>
</reference>
<keyword evidence="12" id="KW-1185">Reference proteome</keyword>
<dbReference type="InterPro" id="IPR000727">
    <property type="entry name" value="T_SNARE_dom"/>
</dbReference>
<reference evidence="11" key="1">
    <citation type="submission" date="2019-10" db="EMBL/GenBank/DDBJ databases">
        <authorList>
            <consortium name="DOE Joint Genome Institute"/>
            <person name="Kuo A."/>
            <person name="Miyauchi S."/>
            <person name="Kiss E."/>
            <person name="Drula E."/>
            <person name="Kohler A."/>
            <person name="Sanchez-Garcia M."/>
            <person name="Andreopoulos B."/>
            <person name="Barry K.W."/>
            <person name="Bonito G."/>
            <person name="Buee M."/>
            <person name="Carver A."/>
            <person name="Chen C."/>
            <person name="Cichocki N."/>
            <person name="Clum A."/>
            <person name="Culley D."/>
            <person name="Crous P.W."/>
            <person name="Fauchery L."/>
            <person name="Girlanda M."/>
            <person name="Hayes R."/>
            <person name="Keri Z."/>
            <person name="LaButti K."/>
            <person name="Lipzen A."/>
            <person name="Lombard V."/>
            <person name="Magnuson J."/>
            <person name="Maillard F."/>
            <person name="Morin E."/>
            <person name="Murat C."/>
            <person name="Nolan M."/>
            <person name="Ohm R."/>
            <person name="Pangilinan J."/>
            <person name="Pereira M."/>
            <person name="Perotto S."/>
            <person name="Peter M."/>
            <person name="Riley R."/>
            <person name="Sitrit Y."/>
            <person name="Stielow B."/>
            <person name="Szollosi G."/>
            <person name="Zifcakova L."/>
            <person name="Stursova M."/>
            <person name="Spatafora J.W."/>
            <person name="Tedersoo L."/>
            <person name="Vaario L.-M."/>
            <person name="Yamada A."/>
            <person name="Yan M."/>
            <person name="Wang P."/>
            <person name="Xu J."/>
            <person name="Bruns T."/>
            <person name="Baldrian P."/>
            <person name="Vilgalys R."/>
            <person name="Henrissat B."/>
            <person name="Grigoriev I.V."/>
            <person name="Hibbett D."/>
            <person name="Nagy L.G."/>
            <person name="Martin F.M."/>
        </authorList>
    </citation>
    <scope>NUCLEOTIDE SEQUENCE</scope>
    <source>
        <strain evidence="11">BED1</strain>
    </source>
</reference>
<keyword evidence="2" id="KW-0813">Transport</keyword>
<sequence>MSSSRSAETTYENQNDQRLDELHSKIKTLRGITTDIYDDTERQNLTLDETGNSFSSFSSQLSHSSRRAAQAFGLAGAGGVRQTRIIMYVVVGFLSLWLLWRAKGFCIRYTCNTNYLLAFTGQDSETSQFEIWAIVRQSYSFHQC</sequence>
<keyword evidence="6" id="KW-0333">Golgi apparatus</keyword>
<dbReference type="GO" id="GO:0000139">
    <property type="term" value="C:Golgi membrane"/>
    <property type="evidence" value="ECO:0007669"/>
    <property type="project" value="UniProtKB-SubCell"/>
</dbReference>
<evidence type="ECO:0000313" key="12">
    <source>
        <dbReference type="Proteomes" id="UP001194468"/>
    </source>
</evidence>
<comment type="subcellular location">
    <subcellularLocation>
        <location evidence="8">Endomembrane system</location>
        <topology evidence="8">Single-pass type IV membrane protein</topology>
    </subcellularLocation>
    <subcellularLocation>
        <location evidence="1">Golgi apparatus membrane</location>
    </subcellularLocation>
</comment>
<dbReference type="Proteomes" id="UP001194468">
    <property type="component" value="Unassembled WGS sequence"/>
</dbReference>
<evidence type="ECO:0000256" key="3">
    <source>
        <dbReference type="ARBA" id="ARBA00022692"/>
    </source>
</evidence>
<feature type="domain" description="T-SNARE coiled-coil homology" evidence="10">
    <location>
        <begin position="9"/>
        <end position="71"/>
    </location>
</feature>
<dbReference type="CDD" id="cd15853">
    <property type="entry name" value="SNARE_Bet1"/>
    <property type="match status" value="1"/>
</dbReference>
<accession>A0AAD4G5C1</accession>
<dbReference type="EMBL" id="WHUW01000273">
    <property type="protein sequence ID" value="KAF8416125.1"/>
    <property type="molecule type" value="Genomic_DNA"/>
</dbReference>
<dbReference type="InterPro" id="IPR039899">
    <property type="entry name" value="BET1_SNARE"/>
</dbReference>
<gene>
    <name evidence="11" type="ORF">L210DRAFT_3583517</name>
</gene>
<feature type="transmembrane region" description="Helical" evidence="9">
    <location>
        <begin position="85"/>
        <end position="102"/>
    </location>
</feature>
<proteinExistence type="predicted"/>
<protein>
    <recommendedName>
        <fullName evidence="10">t-SNARE coiled-coil homology domain-containing protein</fullName>
    </recommendedName>
</protein>
<evidence type="ECO:0000256" key="6">
    <source>
        <dbReference type="ARBA" id="ARBA00023034"/>
    </source>
</evidence>
<dbReference type="SMART" id="SM00397">
    <property type="entry name" value="t_SNARE"/>
    <property type="match status" value="1"/>
</dbReference>
<keyword evidence="5 9" id="KW-1133">Transmembrane helix</keyword>
<organism evidence="11 12">
    <name type="scientific">Boletus edulis BED1</name>
    <dbReference type="NCBI Taxonomy" id="1328754"/>
    <lineage>
        <taxon>Eukaryota</taxon>
        <taxon>Fungi</taxon>
        <taxon>Dikarya</taxon>
        <taxon>Basidiomycota</taxon>
        <taxon>Agaricomycotina</taxon>
        <taxon>Agaricomycetes</taxon>
        <taxon>Agaricomycetidae</taxon>
        <taxon>Boletales</taxon>
        <taxon>Boletineae</taxon>
        <taxon>Boletaceae</taxon>
        <taxon>Boletoideae</taxon>
        <taxon>Boletus</taxon>
    </lineage>
</organism>
<evidence type="ECO:0000256" key="2">
    <source>
        <dbReference type="ARBA" id="ARBA00022448"/>
    </source>
</evidence>
<dbReference type="PANTHER" id="PTHR12791">
    <property type="entry name" value="GOLGI SNARE BET1-RELATED"/>
    <property type="match status" value="1"/>
</dbReference>
<comment type="caution">
    <text evidence="11">The sequence shown here is derived from an EMBL/GenBank/DDBJ whole genome shotgun (WGS) entry which is preliminary data.</text>
</comment>
<evidence type="ECO:0000256" key="8">
    <source>
        <dbReference type="ARBA" id="ARBA00046280"/>
    </source>
</evidence>
<evidence type="ECO:0000313" key="11">
    <source>
        <dbReference type="EMBL" id="KAF8416125.1"/>
    </source>
</evidence>
<dbReference type="Gene3D" id="1.20.5.110">
    <property type="match status" value="1"/>
</dbReference>
<keyword evidence="3 9" id="KW-0812">Transmembrane</keyword>
<keyword evidence="7 9" id="KW-0472">Membrane</keyword>
<dbReference type="PROSITE" id="PS50192">
    <property type="entry name" value="T_SNARE"/>
    <property type="match status" value="1"/>
</dbReference>
<name>A0AAD4G5C1_BOLED</name>
<evidence type="ECO:0000256" key="9">
    <source>
        <dbReference type="SAM" id="Phobius"/>
    </source>
</evidence>
<dbReference type="AlphaFoldDB" id="A0AAD4G5C1"/>
<evidence type="ECO:0000256" key="7">
    <source>
        <dbReference type="ARBA" id="ARBA00023136"/>
    </source>
</evidence>
<dbReference type="SUPFAM" id="SSF58038">
    <property type="entry name" value="SNARE fusion complex"/>
    <property type="match status" value="1"/>
</dbReference>
<evidence type="ECO:0000256" key="5">
    <source>
        <dbReference type="ARBA" id="ARBA00022989"/>
    </source>
</evidence>
<evidence type="ECO:0000259" key="10">
    <source>
        <dbReference type="PROSITE" id="PS50192"/>
    </source>
</evidence>
<keyword evidence="4" id="KW-0653">Protein transport</keyword>
<evidence type="ECO:0000256" key="4">
    <source>
        <dbReference type="ARBA" id="ARBA00022927"/>
    </source>
</evidence>